<evidence type="ECO:0000259" key="1">
    <source>
        <dbReference type="Pfam" id="PF08818"/>
    </source>
</evidence>
<protein>
    <recommendedName>
        <fullName evidence="1">YdhG-like domain-containing protein</fullName>
    </recommendedName>
</protein>
<feature type="domain" description="YdhG-like" evidence="1">
    <location>
        <begin position="16"/>
        <end position="110"/>
    </location>
</feature>
<reference evidence="2 3" key="1">
    <citation type="journal article" date="2015" name="Genome Announc.">
        <title>Expanding the biotechnology potential of lactobacilli through comparative genomics of 213 strains and associated genera.</title>
        <authorList>
            <person name="Sun Z."/>
            <person name="Harris H.M."/>
            <person name="McCann A."/>
            <person name="Guo C."/>
            <person name="Argimon S."/>
            <person name="Zhang W."/>
            <person name="Yang X."/>
            <person name="Jeffery I.B."/>
            <person name="Cooney J.C."/>
            <person name="Kagawa T.F."/>
            <person name="Liu W."/>
            <person name="Song Y."/>
            <person name="Salvetti E."/>
            <person name="Wrobel A."/>
            <person name="Rasinkangas P."/>
            <person name="Parkhill J."/>
            <person name="Rea M.C."/>
            <person name="O'Sullivan O."/>
            <person name="Ritari J."/>
            <person name="Douillard F.P."/>
            <person name="Paul Ross R."/>
            <person name="Yang R."/>
            <person name="Briner A.E."/>
            <person name="Felis G.E."/>
            <person name="de Vos W.M."/>
            <person name="Barrangou R."/>
            <person name="Klaenhammer T.R."/>
            <person name="Caufield P.W."/>
            <person name="Cui Y."/>
            <person name="Zhang H."/>
            <person name="O'Toole P.W."/>
        </authorList>
    </citation>
    <scope>NUCLEOTIDE SEQUENCE [LARGE SCALE GENOMIC DNA]</scope>
    <source>
        <strain evidence="2 3">DSM 15946</strain>
    </source>
</reference>
<evidence type="ECO:0000313" key="3">
    <source>
        <dbReference type="Proteomes" id="UP000050816"/>
    </source>
</evidence>
<dbReference type="PATRIC" id="fig|1423760.3.peg.2122"/>
<comment type="caution">
    <text evidence="2">The sequence shown here is derived from an EMBL/GenBank/DDBJ whole genome shotgun (WGS) entry which is preliminary data.</text>
</comment>
<dbReference type="AlphaFoldDB" id="A0A0R1UGC9"/>
<dbReference type="InterPro" id="IPR014922">
    <property type="entry name" value="YdhG-like"/>
</dbReference>
<sequence>MTTFAQYLAQIDSPTHRDQFAAVLQWVAQQDPQLTGVIKWNQPMFTAHGTFILGFFAAQHHFTVGPEQVIFDQFLPQIKAQSLKHGKKTFQIPFDQPVPYDLLGQLLQATLTLKATTTSFWWRG</sequence>
<evidence type="ECO:0000313" key="2">
    <source>
        <dbReference type="EMBL" id="KRL92366.1"/>
    </source>
</evidence>
<dbReference type="EMBL" id="AZFK01000005">
    <property type="protein sequence ID" value="KRL92366.1"/>
    <property type="molecule type" value="Genomic_DNA"/>
</dbReference>
<proteinExistence type="predicted"/>
<organism evidence="2 3">
    <name type="scientific">Limosilactobacillus ingluviei DSM 15946</name>
    <dbReference type="NCBI Taxonomy" id="1423760"/>
    <lineage>
        <taxon>Bacteria</taxon>
        <taxon>Bacillati</taxon>
        <taxon>Bacillota</taxon>
        <taxon>Bacilli</taxon>
        <taxon>Lactobacillales</taxon>
        <taxon>Lactobacillaceae</taxon>
        <taxon>Limosilactobacillus</taxon>
    </lineage>
</organism>
<name>A0A0R1UGC9_9LACO</name>
<dbReference type="Pfam" id="PF08818">
    <property type="entry name" value="DUF1801"/>
    <property type="match status" value="1"/>
</dbReference>
<dbReference type="RefSeq" id="WP_019205646.1">
    <property type="nucleotide sequence ID" value="NZ_AZFK01000005.1"/>
</dbReference>
<dbReference type="GeneID" id="82933415"/>
<dbReference type="SUPFAM" id="SSF159888">
    <property type="entry name" value="YdhG-like"/>
    <property type="match status" value="1"/>
</dbReference>
<gene>
    <name evidence="2" type="ORF">FC43_GL002022</name>
</gene>
<accession>A0A0R1UGC9</accession>
<dbReference type="Proteomes" id="UP000050816">
    <property type="component" value="Unassembled WGS sequence"/>
</dbReference>
<dbReference type="Gene3D" id="3.90.1150.200">
    <property type="match status" value="1"/>
</dbReference>